<proteinExistence type="predicted"/>
<accession>A0A0C5W8T1</accession>
<sequence>MASKNKYVKIALAVLFLLCLADFPYGFYQLVRFIGSIGLGYLAFSAYQQENKVDLIVFGALALLFQPFAKITLGRELWNVIDVGASIYLIISLFKAKPKTNS</sequence>
<dbReference type="STRING" id="1454006.AW14_08065"/>
<name>A0A0C5W8T1_9FLAO</name>
<evidence type="ECO:0000313" key="1">
    <source>
        <dbReference type="EMBL" id="AJR03578.1"/>
    </source>
</evidence>
<dbReference type="InterPro" id="IPR046548">
    <property type="entry name" value="DUF6804"/>
</dbReference>
<dbReference type="OrthoDB" id="1082986at2"/>
<dbReference type="Pfam" id="PF20619">
    <property type="entry name" value="DUF6804"/>
    <property type="match status" value="1"/>
</dbReference>
<dbReference type="AlphaFoldDB" id="A0A0C5W8T1"/>
<dbReference type="KEGG" id="sze:AW14_08065"/>
<dbReference type="HOGENOM" id="CLU_171094_0_0_10"/>
<keyword evidence="2" id="KW-1185">Reference proteome</keyword>
<dbReference type="RefSeq" id="WP_044638311.1">
    <property type="nucleotide sequence ID" value="NZ_CP007202.1"/>
</dbReference>
<protein>
    <submittedName>
        <fullName evidence="1">Uncharacterized protein</fullName>
    </submittedName>
</protein>
<dbReference type="EMBL" id="CP007202">
    <property type="protein sequence ID" value="AJR03578.1"/>
    <property type="molecule type" value="Genomic_DNA"/>
</dbReference>
<dbReference type="Proteomes" id="UP000032229">
    <property type="component" value="Chromosome"/>
</dbReference>
<evidence type="ECO:0000313" key="2">
    <source>
        <dbReference type="Proteomes" id="UP000032229"/>
    </source>
</evidence>
<gene>
    <name evidence="1" type="ORF">AW14_08065</name>
</gene>
<organism evidence="1 2">
    <name type="scientific">Siansivirga zeaxanthinifaciens CC-SAMT-1</name>
    <dbReference type="NCBI Taxonomy" id="1454006"/>
    <lineage>
        <taxon>Bacteria</taxon>
        <taxon>Pseudomonadati</taxon>
        <taxon>Bacteroidota</taxon>
        <taxon>Flavobacteriia</taxon>
        <taxon>Flavobacteriales</taxon>
        <taxon>Flavobacteriaceae</taxon>
        <taxon>Siansivirga</taxon>
    </lineage>
</organism>
<reference evidence="1 2" key="1">
    <citation type="submission" date="2014-02" db="EMBL/GenBank/DDBJ databases">
        <authorList>
            <person name="Young C.-C."/>
            <person name="Hameed A."/>
            <person name="Huang H.-C."/>
            <person name="Shahina M."/>
        </authorList>
    </citation>
    <scope>NUCLEOTIDE SEQUENCE [LARGE SCALE GENOMIC DNA]</scope>
    <source>
        <strain evidence="1 2">CC-SAMT-1</strain>
    </source>
</reference>